<protein>
    <recommendedName>
        <fullName evidence="4">Secreted protein</fullName>
    </recommendedName>
</protein>
<evidence type="ECO:0000313" key="2">
    <source>
        <dbReference type="EMBL" id="KAK4719944.1"/>
    </source>
</evidence>
<keyword evidence="1" id="KW-0812">Transmembrane</keyword>
<evidence type="ECO:0008006" key="4">
    <source>
        <dbReference type="Google" id="ProtNLM"/>
    </source>
</evidence>
<evidence type="ECO:0000256" key="1">
    <source>
        <dbReference type="SAM" id="Phobius"/>
    </source>
</evidence>
<accession>A0AAV9L577</accession>
<comment type="caution">
    <text evidence="2">The sequence shown here is derived from an EMBL/GenBank/DDBJ whole genome shotgun (WGS) entry which is preliminary data.</text>
</comment>
<gene>
    <name evidence="2" type="ORF">R3W88_018282</name>
</gene>
<dbReference type="Proteomes" id="UP001311915">
    <property type="component" value="Unassembled WGS sequence"/>
</dbReference>
<keyword evidence="1" id="KW-0472">Membrane</keyword>
<proteinExistence type="predicted"/>
<reference evidence="2 3" key="1">
    <citation type="submission" date="2023-10" db="EMBL/GenBank/DDBJ databases">
        <title>Genome-Wide Identification Analysis in wild type Solanum Pinnatisectum Reveals Some Genes Defensing Phytophthora Infestans.</title>
        <authorList>
            <person name="Sun C."/>
        </authorList>
    </citation>
    <scope>NUCLEOTIDE SEQUENCE [LARGE SCALE GENOMIC DNA]</scope>
    <source>
        <strain evidence="2">LQN</strain>
        <tissue evidence="2">Leaf</tissue>
    </source>
</reference>
<name>A0AAV9L577_9SOLN</name>
<sequence length="113" mass="13280">MLCLYVLAFHFIFFFVIVLSCYDPFLRPNRFILFSLHKFSWIKSFGLFFALFFESGLKPNAFPTSRVNPSIYLEAVTGPGDPTYCWKLVHNVQKPKKWAVYVLYTALYTDMQV</sequence>
<dbReference type="AlphaFoldDB" id="A0AAV9L577"/>
<evidence type="ECO:0000313" key="3">
    <source>
        <dbReference type="Proteomes" id="UP001311915"/>
    </source>
</evidence>
<feature type="transmembrane region" description="Helical" evidence="1">
    <location>
        <begin position="31"/>
        <end position="53"/>
    </location>
</feature>
<keyword evidence="1" id="KW-1133">Transmembrane helix</keyword>
<dbReference type="EMBL" id="JAWPEI010000008">
    <property type="protein sequence ID" value="KAK4719944.1"/>
    <property type="molecule type" value="Genomic_DNA"/>
</dbReference>
<keyword evidence="3" id="KW-1185">Reference proteome</keyword>
<organism evidence="2 3">
    <name type="scientific">Solanum pinnatisectum</name>
    <name type="common">tansyleaf nightshade</name>
    <dbReference type="NCBI Taxonomy" id="50273"/>
    <lineage>
        <taxon>Eukaryota</taxon>
        <taxon>Viridiplantae</taxon>
        <taxon>Streptophyta</taxon>
        <taxon>Embryophyta</taxon>
        <taxon>Tracheophyta</taxon>
        <taxon>Spermatophyta</taxon>
        <taxon>Magnoliopsida</taxon>
        <taxon>eudicotyledons</taxon>
        <taxon>Gunneridae</taxon>
        <taxon>Pentapetalae</taxon>
        <taxon>asterids</taxon>
        <taxon>lamiids</taxon>
        <taxon>Solanales</taxon>
        <taxon>Solanaceae</taxon>
        <taxon>Solanoideae</taxon>
        <taxon>Solaneae</taxon>
        <taxon>Solanum</taxon>
    </lineage>
</organism>